<evidence type="ECO:0000256" key="5">
    <source>
        <dbReference type="ARBA" id="ARBA00022723"/>
    </source>
</evidence>
<comment type="catalytic activity">
    <reaction evidence="13">
        <text>L-seryl-[protein] + ATP = O-phospho-L-seryl-[protein] + ADP + H(+)</text>
        <dbReference type="Rhea" id="RHEA:17989"/>
        <dbReference type="Rhea" id="RHEA-COMP:9863"/>
        <dbReference type="Rhea" id="RHEA-COMP:11604"/>
        <dbReference type="ChEBI" id="CHEBI:15378"/>
        <dbReference type="ChEBI" id="CHEBI:29999"/>
        <dbReference type="ChEBI" id="CHEBI:30616"/>
        <dbReference type="ChEBI" id="CHEBI:83421"/>
        <dbReference type="ChEBI" id="CHEBI:456216"/>
        <dbReference type="EC" id="2.7.11.1"/>
    </reaction>
</comment>
<dbReference type="InterPro" id="IPR000719">
    <property type="entry name" value="Prot_kinase_dom"/>
</dbReference>
<dbReference type="SUPFAM" id="SSF56112">
    <property type="entry name" value="Protein kinase-like (PK-like)"/>
    <property type="match status" value="1"/>
</dbReference>
<protein>
    <recommendedName>
        <fullName evidence="2">non-specific serine/threonine protein kinase</fullName>
        <ecNumber evidence="2">2.7.11.1</ecNumber>
    </recommendedName>
</protein>
<evidence type="ECO:0000256" key="9">
    <source>
        <dbReference type="ARBA" id="ARBA00022837"/>
    </source>
</evidence>
<evidence type="ECO:0000256" key="4">
    <source>
        <dbReference type="ARBA" id="ARBA00022679"/>
    </source>
</evidence>
<evidence type="ECO:0000256" key="1">
    <source>
        <dbReference type="ARBA" id="ARBA00001946"/>
    </source>
</evidence>
<dbReference type="PROSITE" id="PS50003">
    <property type="entry name" value="PH_DOMAIN"/>
    <property type="match status" value="1"/>
</dbReference>
<dbReference type="SUPFAM" id="SSF50729">
    <property type="entry name" value="PH domain-like"/>
    <property type="match status" value="1"/>
</dbReference>
<keyword evidence="7" id="KW-0547">Nucleotide-binding</keyword>
<keyword evidence="8" id="KW-0418">Kinase</keyword>
<dbReference type="CDD" id="cd00821">
    <property type="entry name" value="PH"/>
    <property type="match status" value="1"/>
</dbReference>
<dbReference type="OrthoDB" id="40902at2759"/>
<name>X6MVD3_RETFI</name>
<dbReference type="InterPro" id="IPR011009">
    <property type="entry name" value="Kinase-like_dom_sf"/>
</dbReference>
<keyword evidence="6" id="KW-0677">Repeat</keyword>
<dbReference type="Gene3D" id="1.10.510.10">
    <property type="entry name" value="Transferase(Phosphotransferase) domain 1"/>
    <property type="match status" value="1"/>
</dbReference>
<dbReference type="InterPro" id="IPR008271">
    <property type="entry name" value="Ser/Thr_kinase_AS"/>
</dbReference>
<dbReference type="EC" id="2.7.11.1" evidence="2"/>
<evidence type="ECO:0000256" key="12">
    <source>
        <dbReference type="ARBA" id="ARBA00047899"/>
    </source>
</evidence>
<evidence type="ECO:0000313" key="16">
    <source>
        <dbReference type="EMBL" id="ETO17611.1"/>
    </source>
</evidence>
<feature type="domain" description="PH" evidence="14">
    <location>
        <begin position="35"/>
        <end position="128"/>
    </location>
</feature>
<keyword evidence="3" id="KW-0723">Serine/threonine-protein kinase</keyword>
<dbReference type="Gene3D" id="2.30.29.30">
    <property type="entry name" value="Pleckstrin-homology domain (PH domain)/Phosphotyrosine-binding domain (PTB)"/>
    <property type="match status" value="1"/>
</dbReference>
<dbReference type="InterPro" id="IPR001849">
    <property type="entry name" value="PH_domain"/>
</dbReference>
<dbReference type="Gene3D" id="3.30.200.20">
    <property type="entry name" value="Phosphorylase Kinase, domain 1"/>
    <property type="match status" value="1"/>
</dbReference>
<dbReference type="CDD" id="cd05117">
    <property type="entry name" value="STKc_CAMK"/>
    <property type="match status" value="1"/>
</dbReference>
<evidence type="ECO:0000256" key="10">
    <source>
        <dbReference type="ARBA" id="ARBA00022840"/>
    </source>
</evidence>
<comment type="catalytic activity">
    <reaction evidence="12">
        <text>L-threonyl-[protein] + ATP = O-phospho-L-threonyl-[protein] + ADP + H(+)</text>
        <dbReference type="Rhea" id="RHEA:46608"/>
        <dbReference type="Rhea" id="RHEA-COMP:11060"/>
        <dbReference type="Rhea" id="RHEA-COMP:11605"/>
        <dbReference type="ChEBI" id="CHEBI:15378"/>
        <dbReference type="ChEBI" id="CHEBI:30013"/>
        <dbReference type="ChEBI" id="CHEBI:30616"/>
        <dbReference type="ChEBI" id="CHEBI:61977"/>
        <dbReference type="ChEBI" id="CHEBI:456216"/>
        <dbReference type="EC" id="2.7.11.1"/>
    </reaction>
</comment>
<keyword evidence="10" id="KW-0067">ATP-binding</keyword>
<evidence type="ECO:0000256" key="11">
    <source>
        <dbReference type="ARBA" id="ARBA00024334"/>
    </source>
</evidence>
<dbReference type="AlphaFoldDB" id="X6MVD3"/>
<dbReference type="FunFam" id="1.10.510.10:FF:000571">
    <property type="entry name" value="Maternal embryonic leucine zipper kinase"/>
    <property type="match status" value="1"/>
</dbReference>
<evidence type="ECO:0000256" key="8">
    <source>
        <dbReference type="ARBA" id="ARBA00022777"/>
    </source>
</evidence>
<comment type="cofactor">
    <cofactor evidence="1">
        <name>Mg(2+)</name>
        <dbReference type="ChEBI" id="CHEBI:18420"/>
    </cofactor>
</comment>
<dbReference type="EMBL" id="ASPP01016300">
    <property type="protein sequence ID" value="ETO17611.1"/>
    <property type="molecule type" value="Genomic_DNA"/>
</dbReference>
<sequence length="467" mass="54672">MKLSVGEIEKDNKFRARVQSENQVYAERKTPFPEYSTYQGYLDVRNGPKKVWRRRYFVLSNNFLLCGTTEHCEELEKVIPLEGTNLASTITNSDTTFELKMRNRQLQFRAGSPQMCKTYIGIVYMRYKYVLTTKIELLFKYVKKEMVFFYLFLKTLGTSEGQNSKVVAAKHRVTGNECAIKIVEKRSCDQKALRSEIQILKQLDHKSIVKLLDLFENKKYLYIVMEKCEGGELFDQIANLDGDHYSEEDCCHVMHQLASGVKYMHGRGIVHRDLKPENILCVRKNSIKTIKIADFGISKMVKPNELMKTMVGTLSYTAPEILENKKYDYRVDYWSIGVIMFILLCGYPPFYGDTDADIQRSIRRENVEYDEDDWQHVSQDTLELVKGLLDKNPHKRKTVDDVLKLTWKVSSTKNAFRVAHSKFKQTVQKRKLLHRLSNPFDKGYKRETRDEMVIFLLYTHPLFILLN</sequence>
<dbReference type="PANTHER" id="PTHR24347">
    <property type="entry name" value="SERINE/THREONINE-PROTEIN KINASE"/>
    <property type="match status" value="1"/>
</dbReference>
<evidence type="ECO:0000259" key="14">
    <source>
        <dbReference type="PROSITE" id="PS50003"/>
    </source>
</evidence>
<evidence type="ECO:0000256" key="6">
    <source>
        <dbReference type="ARBA" id="ARBA00022737"/>
    </source>
</evidence>
<dbReference type="Proteomes" id="UP000023152">
    <property type="component" value="Unassembled WGS sequence"/>
</dbReference>
<dbReference type="Pfam" id="PF00069">
    <property type="entry name" value="Pkinase"/>
    <property type="match status" value="1"/>
</dbReference>
<dbReference type="GO" id="GO:0005524">
    <property type="term" value="F:ATP binding"/>
    <property type="evidence" value="ECO:0007669"/>
    <property type="project" value="UniProtKB-KW"/>
</dbReference>
<dbReference type="PROSITE" id="PS00108">
    <property type="entry name" value="PROTEIN_KINASE_ST"/>
    <property type="match status" value="1"/>
</dbReference>
<evidence type="ECO:0000313" key="17">
    <source>
        <dbReference type="Proteomes" id="UP000023152"/>
    </source>
</evidence>
<proteinExistence type="inferred from homology"/>
<dbReference type="GO" id="GO:0004674">
    <property type="term" value="F:protein serine/threonine kinase activity"/>
    <property type="evidence" value="ECO:0007669"/>
    <property type="project" value="UniProtKB-KW"/>
</dbReference>
<evidence type="ECO:0000256" key="7">
    <source>
        <dbReference type="ARBA" id="ARBA00022741"/>
    </source>
</evidence>
<evidence type="ECO:0000256" key="13">
    <source>
        <dbReference type="ARBA" id="ARBA00048679"/>
    </source>
</evidence>
<dbReference type="PROSITE" id="PS50011">
    <property type="entry name" value="PROTEIN_KINASE_DOM"/>
    <property type="match status" value="1"/>
</dbReference>
<comment type="caution">
    <text evidence="16">The sequence shown here is derived from an EMBL/GenBank/DDBJ whole genome shotgun (WGS) entry which is preliminary data.</text>
</comment>
<evidence type="ECO:0000256" key="2">
    <source>
        <dbReference type="ARBA" id="ARBA00012513"/>
    </source>
</evidence>
<comment type="similarity">
    <text evidence="11">Belongs to the protein kinase superfamily. Ser/Thr protein kinase family. CDPK subfamily.</text>
</comment>
<accession>X6MVD3</accession>
<gene>
    <name evidence="16" type="ORF">RFI_19708</name>
</gene>
<evidence type="ECO:0000256" key="3">
    <source>
        <dbReference type="ARBA" id="ARBA00022527"/>
    </source>
</evidence>
<dbReference type="SMART" id="SM00220">
    <property type="entry name" value="S_TKc"/>
    <property type="match status" value="1"/>
</dbReference>
<feature type="domain" description="Protein kinase" evidence="15">
    <location>
        <begin position="152"/>
        <end position="423"/>
    </location>
</feature>
<dbReference type="SMART" id="SM00233">
    <property type="entry name" value="PH"/>
    <property type="match status" value="1"/>
</dbReference>
<keyword evidence="17" id="KW-1185">Reference proteome</keyword>
<organism evidence="16 17">
    <name type="scientific">Reticulomyxa filosa</name>
    <dbReference type="NCBI Taxonomy" id="46433"/>
    <lineage>
        <taxon>Eukaryota</taxon>
        <taxon>Sar</taxon>
        <taxon>Rhizaria</taxon>
        <taxon>Retaria</taxon>
        <taxon>Foraminifera</taxon>
        <taxon>Monothalamids</taxon>
        <taxon>Reticulomyxidae</taxon>
        <taxon>Reticulomyxa</taxon>
    </lineage>
</organism>
<keyword evidence="4" id="KW-0808">Transferase</keyword>
<keyword evidence="5" id="KW-0479">Metal-binding</keyword>
<dbReference type="Pfam" id="PF00169">
    <property type="entry name" value="PH"/>
    <property type="match status" value="1"/>
</dbReference>
<evidence type="ECO:0000259" key="15">
    <source>
        <dbReference type="PROSITE" id="PS50011"/>
    </source>
</evidence>
<dbReference type="FunFam" id="3.30.200.20:FF:000315">
    <property type="entry name" value="Calcium-dependent protein kinase 3"/>
    <property type="match status" value="1"/>
</dbReference>
<dbReference type="InterPro" id="IPR011993">
    <property type="entry name" value="PH-like_dom_sf"/>
</dbReference>
<dbReference type="GO" id="GO:0046872">
    <property type="term" value="F:metal ion binding"/>
    <property type="evidence" value="ECO:0007669"/>
    <property type="project" value="UniProtKB-KW"/>
</dbReference>
<keyword evidence="9" id="KW-0106">Calcium</keyword>
<reference evidence="16 17" key="1">
    <citation type="journal article" date="2013" name="Curr. Biol.">
        <title>The Genome of the Foraminiferan Reticulomyxa filosa.</title>
        <authorList>
            <person name="Glockner G."/>
            <person name="Hulsmann N."/>
            <person name="Schleicher M."/>
            <person name="Noegel A.A."/>
            <person name="Eichinger L."/>
            <person name="Gallinger C."/>
            <person name="Pawlowski J."/>
            <person name="Sierra R."/>
            <person name="Euteneuer U."/>
            <person name="Pillet L."/>
            <person name="Moustafa A."/>
            <person name="Platzer M."/>
            <person name="Groth M."/>
            <person name="Szafranski K."/>
            <person name="Schliwa M."/>
        </authorList>
    </citation>
    <scope>NUCLEOTIDE SEQUENCE [LARGE SCALE GENOMIC DNA]</scope>
</reference>